<dbReference type="Pfam" id="PF00300">
    <property type="entry name" value="His_Phos_1"/>
    <property type="match status" value="1"/>
</dbReference>
<keyword evidence="2" id="KW-1185">Reference proteome</keyword>
<dbReference type="CDD" id="cd07067">
    <property type="entry name" value="HP_PGM_like"/>
    <property type="match status" value="1"/>
</dbReference>
<dbReference type="PANTHER" id="PTHR48100">
    <property type="entry name" value="BROAD-SPECIFICITY PHOSPHATASE YOR283W-RELATED"/>
    <property type="match status" value="1"/>
</dbReference>
<dbReference type="EMBL" id="SNVV01000011">
    <property type="protein sequence ID" value="TDN49654.1"/>
    <property type="molecule type" value="Genomic_DNA"/>
</dbReference>
<comment type="caution">
    <text evidence="1">The sequence shown here is derived from an EMBL/GenBank/DDBJ whole genome shotgun (WGS) entry which is preliminary data.</text>
</comment>
<dbReference type="SMART" id="SM00855">
    <property type="entry name" value="PGAM"/>
    <property type="match status" value="1"/>
</dbReference>
<dbReference type="Gene3D" id="3.40.50.1240">
    <property type="entry name" value="Phosphoglycerate mutase-like"/>
    <property type="match status" value="1"/>
</dbReference>
<evidence type="ECO:0000313" key="2">
    <source>
        <dbReference type="Proteomes" id="UP000295129"/>
    </source>
</evidence>
<sequence>MTFPTDTLRVRFFRHGESAANAGLPSDAPAAIPLTDHGMAQAAEIAGGIGAAPDLIITSPFLRARQTAAPTIARFPGIPVLSLAIQEFTYLSPARCAGTTVHQRRPWADAYWQAEDPQRVEGEDAESFRLFHRRVTGALTQLADYRQQGRRDILVFGHGQFLQATRLFIAGQLSAVDGPTMRRFRQIDLGTPIANGQGFAALHDDAGWRLG</sequence>
<name>A0A4R6DXQ6_9RHOO</name>
<dbReference type="AlphaFoldDB" id="A0A4R6DXQ6"/>
<accession>A0A4R6DXQ6</accession>
<dbReference type="SUPFAM" id="SSF53254">
    <property type="entry name" value="Phosphoglycerate mutase-like"/>
    <property type="match status" value="1"/>
</dbReference>
<gene>
    <name evidence="1" type="ORF">C7389_111133</name>
</gene>
<dbReference type="InterPro" id="IPR029033">
    <property type="entry name" value="His_PPase_superfam"/>
</dbReference>
<proteinExistence type="predicted"/>
<reference evidence="1 2" key="1">
    <citation type="submission" date="2019-03" db="EMBL/GenBank/DDBJ databases">
        <title>Genomic Encyclopedia of Type Strains, Phase IV (KMG-IV): sequencing the most valuable type-strain genomes for metagenomic binning, comparative biology and taxonomic classification.</title>
        <authorList>
            <person name="Goeker M."/>
        </authorList>
    </citation>
    <scope>NUCLEOTIDE SEQUENCE [LARGE SCALE GENOMIC DNA]</scope>
    <source>
        <strain evidence="1 2">DSM 12121</strain>
    </source>
</reference>
<dbReference type="Proteomes" id="UP000295129">
    <property type="component" value="Unassembled WGS sequence"/>
</dbReference>
<dbReference type="RefSeq" id="WP_133592480.1">
    <property type="nucleotide sequence ID" value="NZ_SNVV01000011.1"/>
</dbReference>
<protein>
    <submittedName>
        <fullName evidence="1">Broad specificity phosphatase PhoE</fullName>
    </submittedName>
</protein>
<dbReference type="OrthoDB" id="9082843at2"/>
<evidence type="ECO:0000313" key="1">
    <source>
        <dbReference type="EMBL" id="TDN49654.1"/>
    </source>
</evidence>
<dbReference type="InterPro" id="IPR050275">
    <property type="entry name" value="PGM_Phosphatase"/>
</dbReference>
<dbReference type="InterPro" id="IPR013078">
    <property type="entry name" value="His_Pase_superF_clade-1"/>
</dbReference>
<organism evidence="1 2">
    <name type="scientific">Azoarcus indigens</name>
    <dbReference type="NCBI Taxonomy" id="29545"/>
    <lineage>
        <taxon>Bacteria</taxon>
        <taxon>Pseudomonadati</taxon>
        <taxon>Pseudomonadota</taxon>
        <taxon>Betaproteobacteria</taxon>
        <taxon>Rhodocyclales</taxon>
        <taxon>Zoogloeaceae</taxon>
        <taxon>Azoarcus</taxon>
    </lineage>
</organism>
<dbReference type="GO" id="GO:0016791">
    <property type="term" value="F:phosphatase activity"/>
    <property type="evidence" value="ECO:0007669"/>
    <property type="project" value="TreeGrafter"/>
</dbReference>